<keyword evidence="1" id="KW-1133">Transmembrane helix</keyword>
<evidence type="ECO:0000256" key="1">
    <source>
        <dbReference type="SAM" id="Phobius"/>
    </source>
</evidence>
<evidence type="ECO:0000313" key="4">
    <source>
        <dbReference type="Proteomes" id="UP001443914"/>
    </source>
</evidence>
<sequence length="415" mass="48232">LNKSIFSSFFCFPITSLLAFLILFLLAYNSLTTFLYFIPQFTIEIPTQTHHQKNKISNVQFYSSKPINAIKEKTHILLSNKTHLTFLNSNNLTRENNPKIRKPNRVLKTLPSSTSSKEFSSQVKQFFVENSCEIRVFMTWISPLVSFGDREKFCIESLFKFNPNACLLIVSNSMDTYEGTQILRPFLRMNFKVMAISPDFQFVFKDTKGAHWYNELIKGNVKKGEISLGQNLSNLVRLAILYKYGGIYMDTDFIILKSLNNLRNSIGAQTIDTKTNKWSRLNNALLIFDKKHSLLRMFIEEFVLTFNGNKWGHNGPYLVSRVVERLNGYMGLNEKLNFTILPPHAFYVVDWIRIGSLFRQPRDGNELDLHWINNKLKQIEEESYGIHLWNRESRGIKIRNGSVISHLMKKSCVFC</sequence>
<dbReference type="PANTHER" id="PTHR46781:SF5">
    <property type="entry name" value="ALPHA 1,4-GLYCOSYLTRANSFERASE FAMILY PROTEIN"/>
    <property type="match status" value="1"/>
</dbReference>
<dbReference type="PANTHER" id="PTHR46781">
    <property type="entry name" value="ALPHA 1,4-GLYCOSYLTRANSFERASE FAMILY PROTEIN"/>
    <property type="match status" value="1"/>
</dbReference>
<dbReference type="InterPro" id="IPR007652">
    <property type="entry name" value="A1-4-GlycosylTfrase_dom"/>
</dbReference>
<feature type="non-terminal residue" evidence="3">
    <location>
        <position position="1"/>
    </location>
</feature>
<comment type="caution">
    <text evidence="3">The sequence shown here is derived from an EMBL/GenBank/DDBJ whole genome shotgun (WGS) entry which is preliminary data.</text>
</comment>
<evidence type="ECO:0000259" key="2">
    <source>
        <dbReference type="Pfam" id="PF04572"/>
    </source>
</evidence>
<reference evidence="3" key="1">
    <citation type="submission" date="2024-03" db="EMBL/GenBank/DDBJ databases">
        <title>WGS assembly of Saponaria officinalis var. Norfolk2.</title>
        <authorList>
            <person name="Jenkins J."/>
            <person name="Shu S."/>
            <person name="Grimwood J."/>
            <person name="Barry K."/>
            <person name="Goodstein D."/>
            <person name="Schmutz J."/>
            <person name="Leebens-Mack J."/>
            <person name="Osbourn A."/>
        </authorList>
    </citation>
    <scope>NUCLEOTIDE SEQUENCE [LARGE SCALE GENOMIC DNA]</scope>
    <source>
        <strain evidence="3">JIC</strain>
    </source>
</reference>
<dbReference type="SUPFAM" id="SSF53448">
    <property type="entry name" value="Nucleotide-diphospho-sugar transferases"/>
    <property type="match status" value="1"/>
</dbReference>
<name>A0AAW1JQY9_SAPOF</name>
<dbReference type="InterPro" id="IPR044789">
    <property type="entry name" value="Put_A1-4-GlycosylTfrase_plant"/>
</dbReference>
<evidence type="ECO:0000313" key="3">
    <source>
        <dbReference type="EMBL" id="KAK9706687.1"/>
    </source>
</evidence>
<keyword evidence="1" id="KW-0472">Membrane</keyword>
<proteinExistence type="predicted"/>
<dbReference type="EMBL" id="JBDFQZ010000007">
    <property type="protein sequence ID" value="KAK9706687.1"/>
    <property type="molecule type" value="Genomic_DNA"/>
</dbReference>
<keyword evidence="4" id="KW-1185">Reference proteome</keyword>
<feature type="domain" description="Alpha 1,4-glycosyltransferase" evidence="2">
    <location>
        <begin position="288"/>
        <end position="415"/>
    </location>
</feature>
<organism evidence="3 4">
    <name type="scientific">Saponaria officinalis</name>
    <name type="common">Common soapwort</name>
    <name type="synonym">Lychnis saponaria</name>
    <dbReference type="NCBI Taxonomy" id="3572"/>
    <lineage>
        <taxon>Eukaryota</taxon>
        <taxon>Viridiplantae</taxon>
        <taxon>Streptophyta</taxon>
        <taxon>Embryophyta</taxon>
        <taxon>Tracheophyta</taxon>
        <taxon>Spermatophyta</taxon>
        <taxon>Magnoliopsida</taxon>
        <taxon>eudicotyledons</taxon>
        <taxon>Gunneridae</taxon>
        <taxon>Pentapetalae</taxon>
        <taxon>Caryophyllales</taxon>
        <taxon>Caryophyllaceae</taxon>
        <taxon>Caryophylleae</taxon>
        <taxon>Saponaria</taxon>
    </lineage>
</organism>
<dbReference type="Proteomes" id="UP001443914">
    <property type="component" value="Unassembled WGS sequence"/>
</dbReference>
<dbReference type="Gene3D" id="3.90.550.20">
    <property type="match status" value="1"/>
</dbReference>
<dbReference type="Pfam" id="PF04572">
    <property type="entry name" value="Gb3_synth"/>
    <property type="match status" value="1"/>
</dbReference>
<protein>
    <recommendedName>
        <fullName evidence="2">Alpha 1,4-glycosyltransferase domain-containing protein</fullName>
    </recommendedName>
</protein>
<dbReference type="Pfam" id="PF04488">
    <property type="entry name" value="Gly_transf_sug"/>
    <property type="match status" value="1"/>
</dbReference>
<feature type="non-terminal residue" evidence="3">
    <location>
        <position position="415"/>
    </location>
</feature>
<keyword evidence="1" id="KW-0812">Transmembrane</keyword>
<dbReference type="InterPro" id="IPR029044">
    <property type="entry name" value="Nucleotide-diphossugar_trans"/>
</dbReference>
<dbReference type="AlphaFoldDB" id="A0AAW1JQY9"/>
<feature type="transmembrane region" description="Helical" evidence="1">
    <location>
        <begin position="6"/>
        <end position="28"/>
    </location>
</feature>
<accession>A0AAW1JQY9</accession>
<gene>
    <name evidence="3" type="ORF">RND81_07G144800</name>
</gene>
<dbReference type="InterPro" id="IPR007577">
    <property type="entry name" value="GlycoTrfase_DXD_sugar-bd_CS"/>
</dbReference>